<dbReference type="InterPro" id="IPR017850">
    <property type="entry name" value="Alkaline_phosphatase_core_sf"/>
</dbReference>
<protein>
    <submittedName>
        <fullName evidence="6">Alkaline phosphatase</fullName>
    </submittedName>
</protein>
<dbReference type="SUPFAM" id="SSF53649">
    <property type="entry name" value="Alkaline phosphatase-like"/>
    <property type="match status" value="1"/>
</dbReference>
<dbReference type="InterPro" id="IPR001952">
    <property type="entry name" value="Alkaline_phosphatase"/>
</dbReference>
<reference evidence="6 7" key="2">
    <citation type="submission" date="2018-03" db="EMBL/GenBank/DDBJ databases">
        <title>The ancient ancestry and fast evolution of plastids.</title>
        <authorList>
            <person name="Moore K.R."/>
            <person name="Magnabosco C."/>
            <person name="Momper L."/>
            <person name="Gold D.A."/>
            <person name="Bosak T."/>
            <person name="Fournier G.P."/>
        </authorList>
    </citation>
    <scope>NUCLEOTIDE SEQUENCE [LARGE SCALE GENOMIC DNA]</scope>
    <source>
        <strain evidence="6 7">ULC007</strain>
    </source>
</reference>
<feature type="region of interest" description="Disordered" evidence="4">
    <location>
        <begin position="422"/>
        <end position="449"/>
    </location>
</feature>
<gene>
    <name evidence="6" type="ORF">C7B65_24155</name>
</gene>
<dbReference type="STRING" id="1920490.GCA_001895925_02848"/>
<sequence length="651" mass="69035">MACLFCTVSVNLVPFNTPSALAARSGNGVNVILMIGDGMGWNMARAAAVAKGAPFYKAGKGRGLSFQQLTGYTYATTYGTTIAGSTGNSALDATATTCKTTANPTGTLDCGVTGAAPVRAGFQFNPALNPGTPARNLTATAAQPCRLGGDPLGGNIVGFEPAKGGPNPWTPLTPASPGSADPEYIKCSYPDSANTASTLYTGVKSYNNAMAVDIYERSSVKTILQDAKALGKSTGLVTSVPITHATPGAAASSVNRRSKYDNNFPALDNILQEAIREDQGYLPTVLIGGGHPLDYENTTSASTIVPKNIPDPKDPTKTLTAFNYIKQSTYEELRSKPKNNRYGYRFLERDTKVTTTNNLGAIVDGGKTLIQTAKKINPNTGERLLGLYGARGQNGNIPIRGASGDYSSTGLDNFAVYATASASTAPTGSPVNNGTQIPKPDTVRPLAPGETDSQFIAKEVKANPTLAQMSRAALEVLGKDKDGFWLMIEGGDVDWAAHDNNLDNLIGTMRSFDTAVSEVIKWVGRNGGWKKNVLIVTADHDHYLTLNDNYAQLVQSKGAKDLTYNQHTPNTAGHFWGSDPAIKYGWGNHSNRMVPVYFQGGALRLADFVGRDVDFVDSPPGGTPKRYKIPGVPRAVDQSHIHQAMLDALRS</sequence>
<dbReference type="EMBL" id="PVWG01000058">
    <property type="protein sequence ID" value="PSB15562.1"/>
    <property type="molecule type" value="Genomic_DNA"/>
</dbReference>
<dbReference type="SMART" id="SM00098">
    <property type="entry name" value="alkPPc"/>
    <property type="match status" value="1"/>
</dbReference>
<evidence type="ECO:0000256" key="5">
    <source>
        <dbReference type="SAM" id="SignalP"/>
    </source>
</evidence>
<keyword evidence="1" id="KW-0597">Phosphoprotein</keyword>
<name>A0A2T1D4W7_9CYAN</name>
<feature type="binding site" evidence="3">
    <location>
        <position position="540"/>
    </location>
    <ligand>
        <name>Zn(2+)</name>
        <dbReference type="ChEBI" id="CHEBI:29105"/>
        <label>2</label>
    </ligand>
</feature>
<accession>A0A2T1D4W7</accession>
<dbReference type="AlphaFoldDB" id="A0A2T1D4W7"/>
<dbReference type="GO" id="GO:0046872">
    <property type="term" value="F:metal ion binding"/>
    <property type="evidence" value="ECO:0007669"/>
    <property type="project" value="UniProtKB-KW"/>
</dbReference>
<feature type="binding site" evidence="3">
    <location>
        <position position="246"/>
    </location>
    <ligand>
        <name>Mg(2+)</name>
        <dbReference type="ChEBI" id="CHEBI:18420"/>
    </ligand>
</feature>
<keyword evidence="3" id="KW-0862">Zinc</keyword>
<dbReference type="OrthoDB" id="9794455at2"/>
<feature type="binding site" evidence="3">
    <location>
        <position position="244"/>
    </location>
    <ligand>
        <name>Mg(2+)</name>
        <dbReference type="ChEBI" id="CHEBI:18420"/>
    </ligand>
</feature>
<dbReference type="Gene3D" id="3.40.720.10">
    <property type="entry name" value="Alkaline Phosphatase, subunit A"/>
    <property type="match status" value="3"/>
</dbReference>
<keyword evidence="7" id="KW-1185">Reference proteome</keyword>
<feature type="binding site" evidence="3">
    <location>
        <position position="539"/>
    </location>
    <ligand>
        <name>Zn(2+)</name>
        <dbReference type="ChEBI" id="CHEBI:29105"/>
        <label>2</label>
    </ligand>
</feature>
<dbReference type="PANTHER" id="PTHR11596:SF5">
    <property type="entry name" value="ALKALINE PHOSPHATASE"/>
    <property type="match status" value="1"/>
</dbReference>
<proteinExistence type="predicted"/>
<evidence type="ECO:0000256" key="1">
    <source>
        <dbReference type="ARBA" id="ARBA00022553"/>
    </source>
</evidence>
<feature type="binding site" evidence="3">
    <location>
        <position position="494"/>
    </location>
    <ligand>
        <name>Zn(2+)</name>
        <dbReference type="ChEBI" id="CHEBI:29105"/>
        <label>2</label>
    </ligand>
</feature>
<dbReference type="PANTHER" id="PTHR11596">
    <property type="entry name" value="ALKALINE PHOSPHATASE"/>
    <property type="match status" value="1"/>
</dbReference>
<evidence type="ECO:0000256" key="3">
    <source>
        <dbReference type="PIRSR" id="PIRSR601952-2"/>
    </source>
</evidence>
<comment type="cofactor">
    <cofactor evidence="3">
        <name>Zn(2+)</name>
        <dbReference type="ChEBI" id="CHEBI:29105"/>
    </cofactor>
    <text evidence="3">Binds 2 Zn(2+) ions.</text>
</comment>
<keyword evidence="3" id="KW-0460">Magnesium</keyword>
<evidence type="ECO:0000313" key="7">
    <source>
        <dbReference type="Proteomes" id="UP000238634"/>
    </source>
</evidence>
<feature type="chain" id="PRO_5015721872" evidence="5">
    <location>
        <begin position="23"/>
        <end position="651"/>
    </location>
</feature>
<comment type="caution">
    <text evidence="6">The sequence shown here is derived from an EMBL/GenBank/DDBJ whole genome shotgun (WGS) entry which is preliminary data.</text>
</comment>
<evidence type="ECO:0000256" key="2">
    <source>
        <dbReference type="PIRSR" id="PIRSR601952-1"/>
    </source>
</evidence>
<keyword evidence="3" id="KW-0479">Metal-binding</keyword>
<dbReference type="Pfam" id="PF00245">
    <property type="entry name" value="Alk_phosphatase"/>
    <property type="match status" value="2"/>
</dbReference>
<evidence type="ECO:0000313" key="6">
    <source>
        <dbReference type="EMBL" id="PSB15562.1"/>
    </source>
</evidence>
<organism evidence="6 7">
    <name type="scientific">Phormidesmis priestleyi ULC007</name>
    <dbReference type="NCBI Taxonomy" id="1920490"/>
    <lineage>
        <taxon>Bacteria</taxon>
        <taxon>Bacillati</taxon>
        <taxon>Cyanobacteriota</taxon>
        <taxon>Cyanophyceae</taxon>
        <taxon>Leptolyngbyales</taxon>
        <taxon>Leptolyngbyaceae</taxon>
        <taxon>Phormidesmis</taxon>
    </lineage>
</organism>
<reference evidence="6 7" key="1">
    <citation type="submission" date="2018-02" db="EMBL/GenBank/DDBJ databases">
        <authorList>
            <person name="Cohen D.B."/>
            <person name="Kent A.D."/>
        </authorList>
    </citation>
    <scope>NUCLEOTIDE SEQUENCE [LARGE SCALE GENOMIC DNA]</scope>
    <source>
        <strain evidence="6 7">ULC007</strain>
    </source>
</reference>
<feature type="signal peptide" evidence="5">
    <location>
        <begin position="1"/>
        <end position="22"/>
    </location>
</feature>
<dbReference type="GO" id="GO:0004035">
    <property type="term" value="F:alkaline phosphatase activity"/>
    <property type="evidence" value="ECO:0007669"/>
    <property type="project" value="TreeGrafter"/>
</dbReference>
<evidence type="ECO:0000256" key="4">
    <source>
        <dbReference type="SAM" id="MobiDB-lite"/>
    </source>
</evidence>
<feature type="binding site" evidence="3">
    <location>
        <position position="498"/>
    </location>
    <ligand>
        <name>Zn(2+)</name>
        <dbReference type="ChEBI" id="CHEBI:29105"/>
        <label>2</label>
    </ligand>
</feature>
<comment type="cofactor">
    <cofactor evidence="3">
        <name>Mg(2+)</name>
        <dbReference type="ChEBI" id="CHEBI:18420"/>
    </cofactor>
    <text evidence="3">Binds 1 Mg(2+) ion.</text>
</comment>
<feature type="binding site" evidence="3">
    <location>
        <position position="489"/>
    </location>
    <ligand>
        <name>Mg(2+)</name>
        <dbReference type="ChEBI" id="CHEBI:18420"/>
    </ligand>
</feature>
<dbReference type="Proteomes" id="UP000238634">
    <property type="component" value="Unassembled WGS sequence"/>
</dbReference>
<feature type="active site" description="Phosphoserine intermediate" evidence="2">
    <location>
        <position position="192"/>
    </location>
</feature>
<keyword evidence="5" id="KW-0732">Signal</keyword>